<feature type="non-terminal residue" evidence="1">
    <location>
        <position position="1"/>
    </location>
</feature>
<evidence type="ECO:0000313" key="1">
    <source>
        <dbReference type="EMBL" id="PUU82581.1"/>
    </source>
</evidence>
<protein>
    <submittedName>
        <fullName evidence="1">Uncharacterized protein</fullName>
    </submittedName>
</protein>
<name>A0A2T7A4A6_TUBBO</name>
<sequence length="76" mass="8743">GEFFLLMFLIRHPDIAHKVARPINKDRALAQEPARLESFFNRLSEVRSQFKIQDINIWNSDKKGFAIGQAIGGKVF</sequence>
<feature type="non-terminal residue" evidence="1">
    <location>
        <position position="76"/>
    </location>
</feature>
<gene>
    <name evidence="1" type="ORF">B9Z19DRAFT_908856</name>
</gene>
<evidence type="ECO:0000313" key="2">
    <source>
        <dbReference type="Proteomes" id="UP000244722"/>
    </source>
</evidence>
<keyword evidence="2" id="KW-1185">Reference proteome</keyword>
<dbReference type="Proteomes" id="UP000244722">
    <property type="component" value="Unassembled WGS sequence"/>
</dbReference>
<proteinExistence type="predicted"/>
<reference evidence="1 2" key="1">
    <citation type="submission" date="2017-04" db="EMBL/GenBank/DDBJ databases">
        <title>Draft genome sequence of Tuber borchii Vittad., a whitish edible truffle.</title>
        <authorList>
            <consortium name="DOE Joint Genome Institute"/>
            <person name="Murat C."/>
            <person name="Kuo A."/>
            <person name="Barry K.W."/>
            <person name="Clum A."/>
            <person name="Dockter R.B."/>
            <person name="Fauchery L."/>
            <person name="Iotti M."/>
            <person name="Kohler A."/>
            <person name="Labutti K."/>
            <person name="Lindquist E.A."/>
            <person name="Lipzen A."/>
            <person name="Ohm R.A."/>
            <person name="Wang M."/>
            <person name="Grigoriev I.V."/>
            <person name="Zambonelli A."/>
            <person name="Martin F.M."/>
        </authorList>
    </citation>
    <scope>NUCLEOTIDE SEQUENCE [LARGE SCALE GENOMIC DNA]</scope>
    <source>
        <strain evidence="1 2">Tbo3840</strain>
    </source>
</reference>
<dbReference type="AlphaFoldDB" id="A0A2T7A4A6"/>
<dbReference type="OrthoDB" id="4230268at2759"/>
<dbReference type="EMBL" id="NESQ01000026">
    <property type="protein sequence ID" value="PUU82581.1"/>
    <property type="molecule type" value="Genomic_DNA"/>
</dbReference>
<accession>A0A2T7A4A6</accession>
<organism evidence="1 2">
    <name type="scientific">Tuber borchii</name>
    <name type="common">White truffle</name>
    <dbReference type="NCBI Taxonomy" id="42251"/>
    <lineage>
        <taxon>Eukaryota</taxon>
        <taxon>Fungi</taxon>
        <taxon>Dikarya</taxon>
        <taxon>Ascomycota</taxon>
        <taxon>Pezizomycotina</taxon>
        <taxon>Pezizomycetes</taxon>
        <taxon>Pezizales</taxon>
        <taxon>Tuberaceae</taxon>
        <taxon>Tuber</taxon>
    </lineage>
</organism>
<comment type="caution">
    <text evidence="1">The sequence shown here is derived from an EMBL/GenBank/DDBJ whole genome shotgun (WGS) entry which is preliminary data.</text>
</comment>